<evidence type="ECO:0000313" key="3">
    <source>
        <dbReference type="Proteomes" id="UP000799753"/>
    </source>
</evidence>
<dbReference type="EMBL" id="MU006786">
    <property type="protein sequence ID" value="KAF2639594.1"/>
    <property type="molecule type" value="Genomic_DNA"/>
</dbReference>
<sequence>MTSNSCITFHHRTTLLSRIVTNAPHKATSISRQLLQKRRAQLQNNNNNPQPPLRVRPNPNSSRIFLRLTSALPRRTWSDTPNGPSYIILPTGFRPWGPHSITTSGLQMTDDLTESHTPPASQPARQHRESKALPFERLEGSTASAYGVREAGFRTDRRCVRAVQCSACAYTNA</sequence>
<dbReference type="Proteomes" id="UP000799753">
    <property type="component" value="Unassembled WGS sequence"/>
</dbReference>
<evidence type="ECO:0000313" key="2">
    <source>
        <dbReference type="EMBL" id="KAF2639594.1"/>
    </source>
</evidence>
<name>A0A6A6S073_9PLEO</name>
<protein>
    <submittedName>
        <fullName evidence="2">Uncharacterized protein</fullName>
    </submittedName>
</protein>
<gene>
    <name evidence="2" type="ORF">P280DRAFT_41833</name>
</gene>
<accession>A0A6A6S073</accession>
<evidence type="ECO:0000256" key="1">
    <source>
        <dbReference type="SAM" id="MobiDB-lite"/>
    </source>
</evidence>
<reference evidence="2" key="1">
    <citation type="journal article" date="2020" name="Stud. Mycol.">
        <title>101 Dothideomycetes genomes: a test case for predicting lifestyles and emergence of pathogens.</title>
        <authorList>
            <person name="Haridas S."/>
            <person name="Albert R."/>
            <person name="Binder M."/>
            <person name="Bloem J."/>
            <person name="Labutti K."/>
            <person name="Salamov A."/>
            <person name="Andreopoulos B."/>
            <person name="Baker S."/>
            <person name="Barry K."/>
            <person name="Bills G."/>
            <person name="Bluhm B."/>
            <person name="Cannon C."/>
            <person name="Castanera R."/>
            <person name="Culley D."/>
            <person name="Daum C."/>
            <person name="Ezra D."/>
            <person name="Gonzalez J."/>
            <person name="Henrissat B."/>
            <person name="Kuo A."/>
            <person name="Liang C."/>
            <person name="Lipzen A."/>
            <person name="Lutzoni F."/>
            <person name="Magnuson J."/>
            <person name="Mondo S."/>
            <person name="Nolan M."/>
            <person name="Ohm R."/>
            <person name="Pangilinan J."/>
            <person name="Park H.-J."/>
            <person name="Ramirez L."/>
            <person name="Alfaro M."/>
            <person name="Sun H."/>
            <person name="Tritt A."/>
            <person name="Yoshinaga Y."/>
            <person name="Zwiers L.-H."/>
            <person name="Turgeon B."/>
            <person name="Goodwin S."/>
            <person name="Spatafora J."/>
            <person name="Crous P."/>
            <person name="Grigoriev I."/>
        </authorList>
    </citation>
    <scope>NUCLEOTIDE SEQUENCE</scope>
    <source>
        <strain evidence="2">CBS 473.64</strain>
    </source>
</reference>
<keyword evidence="3" id="KW-1185">Reference proteome</keyword>
<proteinExistence type="predicted"/>
<dbReference type="AlphaFoldDB" id="A0A6A6S073"/>
<feature type="region of interest" description="Disordered" evidence="1">
    <location>
        <begin position="99"/>
        <end position="130"/>
    </location>
</feature>
<organism evidence="2 3">
    <name type="scientific">Massarina eburnea CBS 473.64</name>
    <dbReference type="NCBI Taxonomy" id="1395130"/>
    <lineage>
        <taxon>Eukaryota</taxon>
        <taxon>Fungi</taxon>
        <taxon>Dikarya</taxon>
        <taxon>Ascomycota</taxon>
        <taxon>Pezizomycotina</taxon>
        <taxon>Dothideomycetes</taxon>
        <taxon>Pleosporomycetidae</taxon>
        <taxon>Pleosporales</taxon>
        <taxon>Massarineae</taxon>
        <taxon>Massarinaceae</taxon>
        <taxon>Massarina</taxon>
    </lineage>
</organism>